<dbReference type="EMBL" id="DYVE01000297">
    <property type="protein sequence ID" value="HJG29264.1"/>
    <property type="molecule type" value="Genomic_DNA"/>
</dbReference>
<feature type="region of interest" description="Disordered" evidence="1">
    <location>
        <begin position="427"/>
        <end position="473"/>
    </location>
</feature>
<dbReference type="SUPFAM" id="SSF52266">
    <property type="entry name" value="SGNH hydrolase"/>
    <property type="match status" value="1"/>
</dbReference>
<keyword evidence="2" id="KW-1133">Transmembrane helix</keyword>
<reference evidence="3" key="2">
    <citation type="submission" date="2021-09" db="EMBL/GenBank/DDBJ databases">
        <authorList>
            <person name="Gilroy R."/>
        </authorList>
    </citation>
    <scope>NUCLEOTIDE SEQUENCE</scope>
    <source>
        <strain evidence="3">ChiBcec21-2208</strain>
    </source>
</reference>
<organism evidence="3 4">
    <name type="scientific">Subdoligranulum variabile</name>
    <dbReference type="NCBI Taxonomy" id="214851"/>
    <lineage>
        <taxon>Bacteria</taxon>
        <taxon>Bacillati</taxon>
        <taxon>Bacillota</taxon>
        <taxon>Clostridia</taxon>
        <taxon>Eubacteriales</taxon>
        <taxon>Oscillospiraceae</taxon>
        <taxon>Subdoligranulum</taxon>
    </lineage>
</organism>
<feature type="region of interest" description="Disordered" evidence="1">
    <location>
        <begin position="1"/>
        <end position="29"/>
    </location>
</feature>
<evidence type="ECO:0000313" key="4">
    <source>
        <dbReference type="Proteomes" id="UP000782880"/>
    </source>
</evidence>
<evidence type="ECO:0000256" key="1">
    <source>
        <dbReference type="SAM" id="MobiDB-lite"/>
    </source>
</evidence>
<evidence type="ECO:0000313" key="3">
    <source>
        <dbReference type="EMBL" id="HJG29264.1"/>
    </source>
</evidence>
<comment type="caution">
    <text evidence="3">The sequence shown here is derived from an EMBL/GenBank/DDBJ whole genome shotgun (WGS) entry which is preliminary data.</text>
</comment>
<keyword evidence="2" id="KW-0472">Membrane</keyword>
<sequence length="473" mass="53006">MSAKSPTPIPAPPVKIQRGAPTATPVRPRKKKRRNPLIWFLQGLVRRLYFGLKTGIKFLFLVPILVFMVAFSYNVDRSGLFQGALAPRRIVDLMLEGYDVTNFEQMDERQVVQLYAQDVPDAPEAIGIGSSRVLQFNRENTGVDSFFNMGVTGADVRDNMTSYYKMVSYGKTPKVLLWSLDPWVFYGSEAAFDSRADADLYNEFLTKVLNVPTDYEEPDKVELWRALADPAYFQGNVDYYVKNHGQATVTDDEGNTIEFNPVDGDPYNQTTTIKRSDGSVLYDVAFRSQSADQIRTLAAEACMSFNSVHMEGFDAMSDTQMQAFDSFIKYAQSQGTTVILVLSPWHPYLYGYLLTEPDKHKGFFQVENWVRQYAADNNIPLYGSYDPECIEGLQETDFFDGLHCSGTGIERFFPGIPQVLQDLENGTLPDPLAVQPRTSLETEAPAEEDGEAAEGTESESTAESDTETTTQEG</sequence>
<evidence type="ECO:0000256" key="2">
    <source>
        <dbReference type="SAM" id="Phobius"/>
    </source>
</evidence>
<feature type="transmembrane region" description="Helical" evidence="2">
    <location>
        <begin position="56"/>
        <end position="75"/>
    </location>
</feature>
<proteinExistence type="predicted"/>
<keyword evidence="2" id="KW-0812">Transmembrane</keyword>
<name>A0A921IL83_9FIRM</name>
<accession>A0A921IL83</accession>
<dbReference type="AlphaFoldDB" id="A0A921IL83"/>
<dbReference type="Proteomes" id="UP000782880">
    <property type="component" value="Unassembled WGS sequence"/>
</dbReference>
<protein>
    <submittedName>
        <fullName evidence="3">Uncharacterized protein</fullName>
    </submittedName>
</protein>
<reference evidence="3" key="1">
    <citation type="journal article" date="2021" name="PeerJ">
        <title>Extensive microbial diversity within the chicken gut microbiome revealed by metagenomics and culture.</title>
        <authorList>
            <person name="Gilroy R."/>
            <person name="Ravi A."/>
            <person name="Getino M."/>
            <person name="Pursley I."/>
            <person name="Horton D.L."/>
            <person name="Alikhan N.F."/>
            <person name="Baker D."/>
            <person name="Gharbi K."/>
            <person name="Hall N."/>
            <person name="Watson M."/>
            <person name="Adriaenssens E.M."/>
            <person name="Foster-Nyarko E."/>
            <person name="Jarju S."/>
            <person name="Secka A."/>
            <person name="Antonio M."/>
            <person name="Oren A."/>
            <person name="Chaudhuri R.R."/>
            <person name="La Ragione R."/>
            <person name="Hildebrand F."/>
            <person name="Pallen M.J."/>
        </authorList>
    </citation>
    <scope>NUCLEOTIDE SEQUENCE</scope>
    <source>
        <strain evidence="3">ChiBcec21-2208</strain>
    </source>
</reference>
<feature type="compositionally biased region" description="Acidic residues" evidence="1">
    <location>
        <begin position="444"/>
        <end position="466"/>
    </location>
</feature>
<gene>
    <name evidence="3" type="ORF">K8V20_11550</name>
</gene>